<accession>A0A5J4VRY8</accession>
<protein>
    <submittedName>
        <fullName evidence="1">Uncharacterized protein</fullName>
    </submittedName>
</protein>
<feature type="non-terminal residue" evidence="1">
    <location>
        <position position="299"/>
    </location>
</feature>
<proteinExistence type="predicted"/>
<comment type="caution">
    <text evidence="1">The sequence shown here is derived from an EMBL/GenBank/DDBJ whole genome shotgun (WGS) entry which is preliminary data.</text>
</comment>
<evidence type="ECO:0000313" key="2">
    <source>
        <dbReference type="Proteomes" id="UP000324800"/>
    </source>
</evidence>
<evidence type="ECO:0000313" key="1">
    <source>
        <dbReference type="EMBL" id="KAA6385331.1"/>
    </source>
</evidence>
<dbReference type="Proteomes" id="UP000324800">
    <property type="component" value="Unassembled WGS sequence"/>
</dbReference>
<dbReference type="AlphaFoldDB" id="A0A5J4VRY8"/>
<organism evidence="1 2">
    <name type="scientific">Streblomastix strix</name>
    <dbReference type="NCBI Taxonomy" id="222440"/>
    <lineage>
        <taxon>Eukaryota</taxon>
        <taxon>Metamonada</taxon>
        <taxon>Preaxostyla</taxon>
        <taxon>Oxymonadida</taxon>
        <taxon>Streblomastigidae</taxon>
        <taxon>Streblomastix</taxon>
    </lineage>
</organism>
<gene>
    <name evidence="1" type="ORF">EZS28_019144</name>
</gene>
<reference evidence="1 2" key="1">
    <citation type="submission" date="2019-03" db="EMBL/GenBank/DDBJ databases">
        <title>Single cell metagenomics reveals metabolic interactions within the superorganism composed of flagellate Streblomastix strix and complex community of Bacteroidetes bacteria on its surface.</title>
        <authorList>
            <person name="Treitli S.C."/>
            <person name="Kolisko M."/>
            <person name="Husnik F."/>
            <person name="Keeling P."/>
            <person name="Hampl V."/>
        </authorList>
    </citation>
    <scope>NUCLEOTIDE SEQUENCE [LARGE SCALE GENOMIC DNA]</scope>
    <source>
        <strain evidence="1">ST1C</strain>
    </source>
</reference>
<dbReference type="EMBL" id="SNRW01005311">
    <property type="protein sequence ID" value="KAA6385331.1"/>
    <property type="molecule type" value="Genomic_DNA"/>
</dbReference>
<sequence>MRRTRSPTYTNLAKSTQNLRIAAFAYSTSTTPKTGIETKNPLFSLIGREMFLQQIAPAEQSSLNFLLGLDSHQSNAQQHEHSFDSIRQNTTIATCLTFIQRGWLADAIEVLLREISMQQTNTTLIPLVAVALQALGNLDLSIHFINRSLQSIIQSPISISFSTYQTSGQIAHTYSLAYTPLLLNAAQTALSLRRKYDALRLAQLCKNELEALQQQDDSEQVTVIKPLNVLILKAESIFCFALSMNAREEINADKALALDLEVADRLKRVVDKISEELKSNNLLQYGAYSSLLSIIDAQA</sequence>
<name>A0A5J4VRY8_9EUKA</name>